<comment type="caution">
    <text evidence="2">The sequence shown here is derived from an EMBL/GenBank/DDBJ whole genome shotgun (WGS) entry which is preliminary data.</text>
</comment>
<evidence type="ECO:0000259" key="1">
    <source>
        <dbReference type="Pfam" id="PF01979"/>
    </source>
</evidence>
<dbReference type="Gene3D" id="2.30.40.10">
    <property type="entry name" value="Urease, subunit C, domain 1"/>
    <property type="match status" value="1"/>
</dbReference>
<dbReference type="InterPro" id="IPR051781">
    <property type="entry name" value="Metallo-dep_Hydrolase"/>
</dbReference>
<dbReference type="InterPro" id="IPR032466">
    <property type="entry name" value="Metal_Hydrolase"/>
</dbReference>
<feature type="domain" description="Amidohydrolase-related" evidence="1">
    <location>
        <begin position="46"/>
        <end position="376"/>
    </location>
</feature>
<gene>
    <name evidence="2" type="ORF">ACFFH7_42385</name>
</gene>
<dbReference type="CDD" id="cd01299">
    <property type="entry name" value="Met_dep_hydrolase_A"/>
    <property type="match status" value="1"/>
</dbReference>
<dbReference type="Proteomes" id="UP001589810">
    <property type="component" value="Unassembled WGS sequence"/>
</dbReference>
<name>A0ABV6N7G6_9PSEU</name>
<reference evidence="2 3" key="1">
    <citation type="submission" date="2024-09" db="EMBL/GenBank/DDBJ databases">
        <authorList>
            <person name="Sun Q."/>
            <person name="Mori K."/>
        </authorList>
    </citation>
    <scope>NUCLEOTIDE SEQUENCE [LARGE SCALE GENOMIC DNA]</scope>
    <source>
        <strain evidence="2 3">TBRC 1432</strain>
    </source>
</reference>
<dbReference type="Pfam" id="PF01979">
    <property type="entry name" value="Amidohydro_1"/>
    <property type="match status" value="1"/>
</dbReference>
<proteinExistence type="predicted"/>
<protein>
    <submittedName>
        <fullName evidence="2">Amidohydrolase family protein</fullName>
    </submittedName>
</protein>
<evidence type="ECO:0000313" key="3">
    <source>
        <dbReference type="Proteomes" id="UP001589810"/>
    </source>
</evidence>
<organism evidence="2 3">
    <name type="scientific">Kutzneria chonburiensis</name>
    <dbReference type="NCBI Taxonomy" id="1483604"/>
    <lineage>
        <taxon>Bacteria</taxon>
        <taxon>Bacillati</taxon>
        <taxon>Actinomycetota</taxon>
        <taxon>Actinomycetes</taxon>
        <taxon>Pseudonocardiales</taxon>
        <taxon>Pseudonocardiaceae</taxon>
        <taxon>Kutzneria</taxon>
    </lineage>
</organism>
<dbReference type="InterPro" id="IPR011059">
    <property type="entry name" value="Metal-dep_hydrolase_composite"/>
</dbReference>
<dbReference type="PANTHER" id="PTHR43135">
    <property type="entry name" value="ALPHA-D-RIBOSE 1-METHYLPHOSPHONATE 5-TRIPHOSPHATE DIPHOSPHATASE"/>
    <property type="match status" value="1"/>
</dbReference>
<dbReference type="EMBL" id="JBHLUD010000015">
    <property type="protein sequence ID" value="MFC0548217.1"/>
    <property type="molecule type" value="Genomic_DNA"/>
</dbReference>
<dbReference type="SUPFAM" id="SSF51556">
    <property type="entry name" value="Metallo-dependent hydrolases"/>
    <property type="match status" value="1"/>
</dbReference>
<dbReference type="InterPro" id="IPR057744">
    <property type="entry name" value="OTAase-like"/>
</dbReference>
<dbReference type="Gene3D" id="3.20.20.140">
    <property type="entry name" value="Metal-dependent hydrolases"/>
    <property type="match status" value="1"/>
</dbReference>
<sequence>MISLRCARLFDGDTMHDGPRTVVLDGGRIVGFDDAAVDVVDLGDVTLMPGLVDAHTHLVFEPGSDILADMASTPRDVVLERMRRHAVEALHAGITTLRDLGDRDYLAVELRDGGGLLPEILAAGPPITIPGGHCWFLGGEVPADRSALIDAVAERVSRGVDVVKIMATGGGITPGSAAHSSQYSFEQISAVVEAAHSAGLPVTAHAHGALGVRDAVHAGVDGVEHATFLDGTGGAAPDWDTIAEIISRGIYVGVTAGRLLTGPPTPPHVLAARAFLARMHRSGARIVCSSDAGIIAYKPHHCLPHGLSEFQGFADISAAAVLTSVTRLAAESCGVGSRKGRIAPGYDADLLAVSGDPTQDLAAMRSVSAVYRAGTRVC</sequence>
<evidence type="ECO:0000313" key="2">
    <source>
        <dbReference type="EMBL" id="MFC0548217.1"/>
    </source>
</evidence>
<accession>A0ABV6N7G6</accession>
<dbReference type="InterPro" id="IPR006680">
    <property type="entry name" value="Amidohydro-rel"/>
</dbReference>
<dbReference type="PANTHER" id="PTHR43135:SF3">
    <property type="entry name" value="ALPHA-D-RIBOSE 1-METHYLPHOSPHONATE 5-TRIPHOSPHATE DIPHOSPHATASE"/>
    <property type="match status" value="1"/>
</dbReference>
<keyword evidence="3" id="KW-1185">Reference proteome</keyword>
<dbReference type="RefSeq" id="WP_273937948.1">
    <property type="nucleotide sequence ID" value="NZ_CP097263.1"/>
</dbReference>
<dbReference type="SUPFAM" id="SSF51338">
    <property type="entry name" value="Composite domain of metallo-dependent hydrolases"/>
    <property type="match status" value="1"/>
</dbReference>